<dbReference type="InterPro" id="IPR005064">
    <property type="entry name" value="BUG"/>
</dbReference>
<dbReference type="InterPro" id="IPR042100">
    <property type="entry name" value="Bug_dom1"/>
</dbReference>
<dbReference type="Gene3D" id="3.40.190.10">
    <property type="entry name" value="Periplasmic binding protein-like II"/>
    <property type="match status" value="1"/>
</dbReference>
<dbReference type="GeneID" id="85484934"/>
<evidence type="ECO:0000256" key="1">
    <source>
        <dbReference type="ARBA" id="ARBA00006987"/>
    </source>
</evidence>
<feature type="chain" id="PRO_5039208481" evidence="2">
    <location>
        <begin position="27"/>
        <end position="327"/>
    </location>
</feature>
<dbReference type="EMBL" id="FOJN01000003">
    <property type="protein sequence ID" value="SFA44359.1"/>
    <property type="molecule type" value="Genomic_DNA"/>
</dbReference>
<dbReference type="CDD" id="cd07012">
    <property type="entry name" value="PBP2_Bug_TTT"/>
    <property type="match status" value="1"/>
</dbReference>
<proteinExistence type="inferred from homology"/>
<sequence length="327" mass="34017">MTDIRRVRRGILVMLTALTLALSACGGSVTSMVTGAPQPGLRIIAPSVAGGGYDLTARSVSRAWAAQGVAVDDVLVLPGSGGVVGLGRLAAERGNEHLLLMMGLGLVGALATIPSEYTLDDVTPIARLVTEPEVVLVPAASPLRTLDDLVARWRAGDDLRFGGGSATGGPDGLFRTRLARAVGVDPDATGYRVFDGGGELLPALLTGEVDVATTGVSEYLDQLASGTVRALAVSSDDAVAGVDAPTLREEGVDLVFDNWRGLMAPPGLPPDRVRTLIRQVGELVASDDWARLTERNGWQNALLTGDDFRAFLRDQADMVAATLDPAA</sequence>
<reference evidence="3 4" key="1">
    <citation type="submission" date="2016-10" db="EMBL/GenBank/DDBJ databases">
        <authorList>
            <person name="de Groot N.N."/>
        </authorList>
    </citation>
    <scope>NUCLEOTIDE SEQUENCE [LARGE SCALE GENOMIC DNA]</scope>
    <source>
        <strain evidence="3 4">DSM 44908</strain>
    </source>
</reference>
<name>A0A1I0SXX2_9NOCA</name>
<protein>
    <submittedName>
        <fullName evidence="3">Putative tricarboxylic transport membrane protein</fullName>
    </submittedName>
</protein>
<evidence type="ECO:0000313" key="3">
    <source>
        <dbReference type="EMBL" id="SFA44359.1"/>
    </source>
</evidence>
<keyword evidence="2" id="KW-0732">Signal</keyword>
<organism evidence="3 4">
    <name type="scientific">Rhodococcoides kroppenstedtii</name>
    <dbReference type="NCBI Taxonomy" id="293050"/>
    <lineage>
        <taxon>Bacteria</taxon>
        <taxon>Bacillati</taxon>
        <taxon>Actinomycetota</taxon>
        <taxon>Actinomycetes</taxon>
        <taxon>Mycobacteriales</taxon>
        <taxon>Nocardiaceae</taxon>
        <taxon>Rhodococcoides</taxon>
    </lineage>
</organism>
<evidence type="ECO:0000256" key="2">
    <source>
        <dbReference type="SAM" id="SignalP"/>
    </source>
</evidence>
<dbReference type="AlphaFoldDB" id="A0A1I0SXX2"/>
<gene>
    <name evidence="3" type="ORF">SAMN05444374_10376</name>
</gene>
<dbReference type="Proteomes" id="UP000182054">
    <property type="component" value="Unassembled WGS sequence"/>
</dbReference>
<accession>A0A1I0SXX2</accession>
<comment type="similarity">
    <text evidence="1">Belongs to the UPF0065 (bug) family.</text>
</comment>
<dbReference type="SUPFAM" id="SSF53850">
    <property type="entry name" value="Periplasmic binding protein-like II"/>
    <property type="match status" value="1"/>
</dbReference>
<dbReference type="Gene3D" id="3.40.190.150">
    <property type="entry name" value="Bordetella uptake gene, domain 1"/>
    <property type="match status" value="1"/>
</dbReference>
<evidence type="ECO:0000313" key="4">
    <source>
        <dbReference type="Proteomes" id="UP000182054"/>
    </source>
</evidence>
<dbReference type="PANTHER" id="PTHR42928:SF3">
    <property type="entry name" value="UPF0065 PROTEIN YFLP"/>
    <property type="match status" value="1"/>
</dbReference>
<dbReference type="Pfam" id="PF03401">
    <property type="entry name" value="TctC"/>
    <property type="match status" value="1"/>
</dbReference>
<dbReference type="PIRSF" id="PIRSF017082">
    <property type="entry name" value="YflP"/>
    <property type="match status" value="1"/>
</dbReference>
<dbReference type="PANTHER" id="PTHR42928">
    <property type="entry name" value="TRICARBOXYLATE-BINDING PROTEIN"/>
    <property type="match status" value="1"/>
</dbReference>
<feature type="signal peptide" evidence="2">
    <location>
        <begin position="1"/>
        <end position="26"/>
    </location>
</feature>
<dbReference type="PROSITE" id="PS51257">
    <property type="entry name" value="PROKAR_LIPOPROTEIN"/>
    <property type="match status" value="1"/>
</dbReference>
<dbReference type="RefSeq" id="WP_244516411.1">
    <property type="nucleotide sequence ID" value="NZ_FOJN01000003.1"/>
</dbReference>